<evidence type="ECO:0000313" key="2">
    <source>
        <dbReference type="EMBL" id="SPP65408.1"/>
    </source>
</evidence>
<feature type="region of interest" description="Disordered" evidence="1">
    <location>
        <begin position="179"/>
        <end position="202"/>
    </location>
</feature>
<feature type="region of interest" description="Disordered" evidence="1">
    <location>
        <begin position="85"/>
        <end position="118"/>
    </location>
</feature>
<dbReference type="EMBL" id="OUNR01000016">
    <property type="protein sequence ID" value="SPP65408.1"/>
    <property type="molecule type" value="Genomic_DNA"/>
</dbReference>
<feature type="compositionally biased region" description="Basic residues" evidence="1">
    <location>
        <begin position="95"/>
        <end position="105"/>
    </location>
</feature>
<dbReference type="AlphaFoldDB" id="A0A330L6Q6"/>
<dbReference type="InParanoid" id="A0A330L6Q6"/>
<accession>A0A330L6Q6</accession>
<gene>
    <name evidence="2" type="ORF">NITLEN_30322</name>
</gene>
<protein>
    <submittedName>
        <fullName evidence="2">Uncharacterized protein</fullName>
    </submittedName>
</protein>
<name>A0A330L6Q6_9BACT</name>
<keyword evidence="3" id="KW-1185">Reference proteome</keyword>
<evidence type="ECO:0000256" key="1">
    <source>
        <dbReference type="SAM" id="MobiDB-lite"/>
    </source>
</evidence>
<feature type="compositionally biased region" description="Low complexity" evidence="1">
    <location>
        <begin position="179"/>
        <end position="194"/>
    </location>
</feature>
<proteinExistence type="predicted"/>
<evidence type="ECO:0000313" key="3">
    <source>
        <dbReference type="Proteomes" id="UP000248168"/>
    </source>
</evidence>
<sequence>MGLLKDEQHTMLSNIAESMWVKSGRVSIVVALSLWSIGGGNIPIYAHEGEVHPVSDSSSGPRHSLLKPVRPVDMALPEVKEAATISSISEPGQKSSKKKKAKVITKKPAAESQRVSAIEPPGRAPVKIEESASGMKATSLIASGVPAMAGAGMSTTMSGTTAMAAAAPSASPAIAAAAPGASGSSVVGGPSTPSNRGLQRLSSGIPGLTRAISTPLPPETIAMPAPPLGSSCLGASDSAGKLVRLSRIEPTHLWRHS</sequence>
<reference evidence="3" key="1">
    <citation type="submission" date="2018-04" db="EMBL/GenBank/DDBJ databases">
        <authorList>
            <person name="Lucker S."/>
            <person name="Sakoula D."/>
        </authorList>
    </citation>
    <scope>NUCLEOTIDE SEQUENCE [LARGE SCALE GENOMIC DNA]</scope>
</reference>
<dbReference type="Proteomes" id="UP000248168">
    <property type="component" value="Unassembled WGS sequence"/>
</dbReference>
<organism evidence="2 3">
    <name type="scientific">Nitrospira lenta</name>
    <dbReference type="NCBI Taxonomy" id="1436998"/>
    <lineage>
        <taxon>Bacteria</taxon>
        <taxon>Pseudomonadati</taxon>
        <taxon>Nitrospirota</taxon>
        <taxon>Nitrospiria</taxon>
        <taxon>Nitrospirales</taxon>
        <taxon>Nitrospiraceae</taxon>
        <taxon>Nitrospira</taxon>
    </lineage>
</organism>